<keyword evidence="3" id="KW-1185">Reference proteome</keyword>
<dbReference type="AlphaFoldDB" id="A0A7X8SH73"/>
<dbReference type="EMBL" id="JABAIL010000001">
    <property type="protein sequence ID" value="NLR90068.1"/>
    <property type="molecule type" value="Genomic_DNA"/>
</dbReference>
<dbReference type="RefSeq" id="WP_168880746.1">
    <property type="nucleotide sequence ID" value="NZ_JABAIL010000001.1"/>
</dbReference>
<name>A0A7X8SH73_9BACT</name>
<comment type="caution">
    <text evidence="2">The sequence shown here is derived from an EMBL/GenBank/DDBJ whole genome shotgun (WGS) entry which is preliminary data.</text>
</comment>
<keyword evidence="1" id="KW-0732">Signal</keyword>
<proteinExistence type="predicted"/>
<protein>
    <recommendedName>
        <fullName evidence="4">Organic solvent tolerance-like N-terminal domain-containing protein</fullName>
    </recommendedName>
</protein>
<evidence type="ECO:0000313" key="2">
    <source>
        <dbReference type="EMBL" id="NLR90068.1"/>
    </source>
</evidence>
<sequence>MKFIHLQLSFALLLFIQFNTSAQEFDIEISKPTVINADNYLGDAARIPGDMIVKKEMPLSFEGEDQDKYTVVEKDLILEEGSILVLNENTKLIIEGELIIQGENVILDIAPGAHFSIQGDISGNGKAYTVESPVIYTNGNTSNNIHNAEYIVSYSR</sequence>
<feature type="signal peptide" evidence="1">
    <location>
        <begin position="1"/>
        <end position="22"/>
    </location>
</feature>
<evidence type="ECO:0008006" key="4">
    <source>
        <dbReference type="Google" id="ProtNLM"/>
    </source>
</evidence>
<dbReference type="Proteomes" id="UP000585050">
    <property type="component" value="Unassembled WGS sequence"/>
</dbReference>
<evidence type="ECO:0000256" key="1">
    <source>
        <dbReference type="SAM" id="SignalP"/>
    </source>
</evidence>
<organism evidence="2 3">
    <name type="scientific">Flammeovirga agarivorans</name>
    <dbReference type="NCBI Taxonomy" id="2726742"/>
    <lineage>
        <taxon>Bacteria</taxon>
        <taxon>Pseudomonadati</taxon>
        <taxon>Bacteroidota</taxon>
        <taxon>Cytophagia</taxon>
        <taxon>Cytophagales</taxon>
        <taxon>Flammeovirgaceae</taxon>
        <taxon>Flammeovirga</taxon>
    </lineage>
</organism>
<gene>
    <name evidence="2" type="ORF">HGP29_02575</name>
</gene>
<accession>A0A7X8SH73</accession>
<feature type="chain" id="PRO_5031391262" description="Organic solvent tolerance-like N-terminal domain-containing protein" evidence="1">
    <location>
        <begin position="23"/>
        <end position="156"/>
    </location>
</feature>
<reference evidence="2 3" key="1">
    <citation type="submission" date="2020-04" db="EMBL/GenBank/DDBJ databases">
        <title>Flammeovirga sp. SR4, a novel species isolated from seawater.</title>
        <authorList>
            <person name="Wang X."/>
        </authorList>
    </citation>
    <scope>NUCLEOTIDE SEQUENCE [LARGE SCALE GENOMIC DNA]</scope>
    <source>
        <strain evidence="2 3">SR4</strain>
    </source>
</reference>
<evidence type="ECO:0000313" key="3">
    <source>
        <dbReference type="Proteomes" id="UP000585050"/>
    </source>
</evidence>